<evidence type="ECO:0000259" key="1">
    <source>
        <dbReference type="PROSITE" id="PS51186"/>
    </source>
</evidence>
<dbReference type="CDD" id="cd04301">
    <property type="entry name" value="NAT_SF"/>
    <property type="match status" value="1"/>
</dbReference>
<feature type="domain" description="N-acetyltransferase" evidence="1">
    <location>
        <begin position="1"/>
        <end position="161"/>
    </location>
</feature>
<sequence>MTQGDIPAVLAIQAAAYGQAYLEPEAVLRARLAGAPGTAWLADDGAGPCAYLVGYRSRLGRVTPLGGVFADLAGADCLYLHDLAVAPRAGGAGVAGSLVEHAHAHALAVGLGRSALVSVQGSLGFWQRRGYRVVLSSTEPAAPANLLSYPGPAYYMQRDLP</sequence>
<dbReference type="SUPFAM" id="SSF55729">
    <property type="entry name" value="Acyl-CoA N-acyltransferases (Nat)"/>
    <property type="match status" value="1"/>
</dbReference>
<name>A0A4R1B6G9_9PROT</name>
<accession>A0A4R1B6G9</accession>
<dbReference type="AlphaFoldDB" id="A0A4R1B6G9"/>
<dbReference type="PROSITE" id="PS51186">
    <property type="entry name" value="GNAT"/>
    <property type="match status" value="1"/>
</dbReference>
<proteinExistence type="predicted"/>
<keyword evidence="2" id="KW-0808">Transferase</keyword>
<comment type="caution">
    <text evidence="2">The sequence shown here is derived from an EMBL/GenBank/DDBJ whole genome shotgun (WGS) entry which is preliminary data.</text>
</comment>
<dbReference type="Gene3D" id="3.40.630.30">
    <property type="match status" value="1"/>
</dbReference>
<dbReference type="EMBL" id="SJZB01000054">
    <property type="protein sequence ID" value="TCJ11515.1"/>
    <property type="molecule type" value="Genomic_DNA"/>
</dbReference>
<dbReference type="OrthoDB" id="359414at2"/>
<keyword evidence="3" id="KW-1185">Reference proteome</keyword>
<protein>
    <submittedName>
        <fullName evidence="2">GNAT family N-acetyltransferase</fullName>
    </submittedName>
</protein>
<gene>
    <name evidence="2" type="ORF">EZJ19_15675</name>
</gene>
<dbReference type="GO" id="GO:0016747">
    <property type="term" value="F:acyltransferase activity, transferring groups other than amino-acyl groups"/>
    <property type="evidence" value="ECO:0007669"/>
    <property type="project" value="InterPro"/>
</dbReference>
<dbReference type="InterPro" id="IPR016181">
    <property type="entry name" value="Acyl_CoA_acyltransferase"/>
</dbReference>
<reference evidence="2 3" key="1">
    <citation type="submission" date="2019-03" db="EMBL/GenBank/DDBJ databases">
        <title>Genome sequence of Thiobacillaceae bacterium LSR1, a sulfur-oxidizing bacterium isolated from freshwater sediment.</title>
        <authorList>
            <person name="Li S."/>
        </authorList>
    </citation>
    <scope>NUCLEOTIDE SEQUENCE [LARGE SCALE GENOMIC DNA]</scope>
    <source>
        <strain evidence="2 3">LSR1</strain>
    </source>
</reference>
<dbReference type="Proteomes" id="UP000295443">
    <property type="component" value="Unassembled WGS sequence"/>
</dbReference>
<evidence type="ECO:0000313" key="2">
    <source>
        <dbReference type="EMBL" id="TCJ11515.1"/>
    </source>
</evidence>
<dbReference type="InterPro" id="IPR000182">
    <property type="entry name" value="GNAT_dom"/>
</dbReference>
<dbReference type="Pfam" id="PF00583">
    <property type="entry name" value="Acetyltransf_1"/>
    <property type="match status" value="1"/>
</dbReference>
<evidence type="ECO:0000313" key="3">
    <source>
        <dbReference type="Proteomes" id="UP000295443"/>
    </source>
</evidence>
<organism evidence="2 3">
    <name type="scientific">Parasulfuritortus cantonensis</name>
    <dbReference type="NCBI Taxonomy" id="2528202"/>
    <lineage>
        <taxon>Bacteria</taxon>
        <taxon>Pseudomonadati</taxon>
        <taxon>Pseudomonadota</taxon>
        <taxon>Betaproteobacteria</taxon>
        <taxon>Nitrosomonadales</taxon>
        <taxon>Thiobacillaceae</taxon>
        <taxon>Parasulfuritortus</taxon>
    </lineage>
</organism>